<sequence>MKRGQISFDLVLAVTIMLIFMLSLANFRDEFTKDQEELSIRAQQKQIGSAIVKLLANEKKISGFGHVISYNIPKISVLGSNPIECGLNAVLPNTITITVDSSHYQKLAAAGTTIKTNVYSVVPITSSIVTDISSAKCGGELTLSS</sequence>
<gene>
    <name evidence="2" type="ORF">HA237_02275</name>
    <name evidence="3" type="ORF">J4224_01800</name>
</gene>
<name>A0A7J4IWN4_9ARCH</name>
<protein>
    <submittedName>
        <fullName evidence="2">Uncharacterized protein</fullName>
    </submittedName>
</protein>
<organism evidence="2 4">
    <name type="scientific">Candidatus Iainarchaeum sp</name>
    <dbReference type="NCBI Taxonomy" id="3101447"/>
    <lineage>
        <taxon>Archaea</taxon>
        <taxon>Candidatus Iainarchaeota</taxon>
        <taxon>Candidatus Iainarchaeia</taxon>
        <taxon>Candidatus Iainarchaeales</taxon>
        <taxon>Candidatus Iainarchaeaceae</taxon>
        <taxon>Candidatus Iainarchaeum</taxon>
    </lineage>
</organism>
<evidence type="ECO:0000313" key="4">
    <source>
        <dbReference type="Proteomes" id="UP000577419"/>
    </source>
</evidence>
<comment type="caution">
    <text evidence="2">The sequence shown here is derived from an EMBL/GenBank/DDBJ whole genome shotgun (WGS) entry which is preliminary data.</text>
</comment>
<reference evidence="3" key="2">
    <citation type="submission" date="2021-03" db="EMBL/GenBank/DDBJ databases">
        <authorList>
            <person name="Jaffe A."/>
        </authorList>
    </citation>
    <scope>NUCLEOTIDE SEQUENCE</scope>
    <source>
        <strain evidence="3">RIFCSPHIGHO2_01_FULL_GW2011_AR10_43_9</strain>
    </source>
</reference>
<reference evidence="4" key="1">
    <citation type="journal article" date="2020" name="bioRxiv">
        <title>A rank-normalized archaeal taxonomy based on genome phylogeny resolves widespread incomplete and uneven classifications.</title>
        <authorList>
            <person name="Rinke C."/>
            <person name="Chuvochina M."/>
            <person name="Mussig A.J."/>
            <person name="Chaumeil P.-A."/>
            <person name="Waite D.W."/>
            <person name="Whitman W.B."/>
            <person name="Parks D.H."/>
            <person name="Hugenholtz P."/>
        </authorList>
    </citation>
    <scope>NUCLEOTIDE SEQUENCE [LARGE SCALE GENOMIC DNA]</scope>
</reference>
<dbReference type="Proteomes" id="UP000683213">
    <property type="component" value="Unassembled WGS sequence"/>
</dbReference>
<reference evidence="3" key="3">
    <citation type="submission" date="2021-05" db="EMBL/GenBank/DDBJ databases">
        <title>Protein family content uncovers lineage relationships and bacterial pathway maintenance mechanisms in DPANN archaea.</title>
        <authorList>
            <person name="Castelle C.J."/>
            <person name="Meheust R."/>
            <person name="Jaffe A.L."/>
            <person name="Seitz K."/>
            <person name="Gong X."/>
            <person name="Baker B.J."/>
            <person name="Banfield J.F."/>
        </authorList>
    </citation>
    <scope>NUCLEOTIDE SEQUENCE</scope>
    <source>
        <strain evidence="3">RIFCSPHIGHO2_01_FULL_GW2011_AR10_43_9</strain>
    </source>
</reference>
<accession>A0A7J4IWN4</accession>
<proteinExistence type="predicted"/>
<keyword evidence="1" id="KW-1133">Transmembrane helix</keyword>
<dbReference type="EMBL" id="DUFG01000013">
    <property type="protein sequence ID" value="HIH08177.1"/>
    <property type="molecule type" value="Genomic_DNA"/>
</dbReference>
<evidence type="ECO:0000256" key="1">
    <source>
        <dbReference type="SAM" id="Phobius"/>
    </source>
</evidence>
<keyword evidence="1" id="KW-0472">Membrane</keyword>
<evidence type="ECO:0000313" key="2">
    <source>
        <dbReference type="EMBL" id="HIH08177.1"/>
    </source>
</evidence>
<keyword evidence="1" id="KW-0812">Transmembrane</keyword>
<dbReference type="EMBL" id="JAGVWF010000025">
    <property type="protein sequence ID" value="MBS3059139.1"/>
    <property type="molecule type" value="Genomic_DNA"/>
</dbReference>
<evidence type="ECO:0000313" key="3">
    <source>
        <dbReference type="EMBL" id="MBS3059139.1"/>
    </source>
</evidence>
<feature type="transmembrane region" description="Helical" evidence="1">
    <location>
        <begin position="6"/>
        <end position="25"/>
    </location>
</feature>
<dbReference type="Proteomes" id="UP000577419">
    <property type="component" value="Unassembled WGS sequence"/>
</dbReference>
<dbReference type="AlphaFoldDB" id="A0A7J4IWN4"/>